<dbReference type="EMBL" id="CP042905">
    <property type="protein sequence ID" value="QEE16023.1"/>
    <property type="molecule type" value="Genomic_DNA"/>
</dbReference>
<dbReference type="Proteomes" id="UP000321408">
    <property type="component" value="Chromosome"/>
</dbReference>
<dbReference type="KEGG" id="psyt:DSAG12_01851"/>
<dbReference type="InterPro" id="IPR043148">
    <property type="entry name" value="TagF_C"/>
</dbReference>
<reference evidence="1 2" key="2">
    <citation type="journal article" date="2024" name="Int. J. Syst. Evol. Microbiol.">
        <title>Promethearchaeum syntrophicum gen. nov., sp. nov., an anaerobic, obligately syntrophic archaeon, the first isolate of the lineage 'Asgard' archaea, and proposal of the new archaeal phylum Promethearchaeota phyl. nov. and kingdom Promethearchaeati regn. nov.</title>
        <authorList>
            <person name="Imachi H."/>
            <person name="Nobu M.K."/>
            <person name="Kato S."/>
            <person name="Takaki Y."/>
            <person name="Miyazaki M."/>
            <person name="Miyata M."/>
            <person name="Ogawara M."/>
            <person name="Saito Y."/>
            <person name="Sakai S."/>
            <person name="Tahara Y.O."/>
            <person name="Takano Y."/>
            <person name="Tasumi E."/>
            <person name="Uematsu K."/>
            <person name="Yoshimura T."/>
            <person name="Itoh T."/>
            <person name="Ohkuma M."/>
            <person name="Takai K."/>
        </authorList>
    </citation>
    <scope>NUCLEOTIDE SEQUENCE [LARGE SCALE GENOMIC DNA]</scope>
    <source>
        <strain evidence="1 2">MK-D1</strain>
    </source>
</reference>
<dbReference type="SUPFAM" id="SSF53756">
    <property type="entry name" value="UDP-Glycosyltransferase/glycogen phosphorylase"/>
    <property type="match status" value="1"/>
</dbReference>
<dbReference type="RefSeq" id="WP_147662913.1">
    <property type="nucleotide sequence ID" value="NZ_CP042905.2"/>
</dbReference>
<organism evidence="1 2">
    <name type="scientific">Promethearchaeum syntrophicum</name>
    <dbReference type="NCBI Taxonomy" id="2594042"/>
    <lineage>
        <taxon>Archaea</taxon>
        <taxon>Promethearchaeati</taxon>
        <taxon>Promethearchaeota</taxon>
        <taxon>Promethearchaeia</taxon>
        <taxon>Promethearchaeales</taxon>
        <taxon>Promethearchaeaceae</taxon>
        <taxon>Promethearchaeum</taxon>
    </lineage>
</organism>
<keyword evidence="2" id="KW-1185">Reference proteome</keyword>
<name>A0A5B9DA88_9ARCH</name>
<dbReference type="OrthoDB" id="112437at2157"/>
<dbReference type="AlphaFoldDB" id="A0A5B9DA88"/>
<proteinExistence type="predicted"/>
<reference evidence="1 2" key="1">
    <citation type="journal article" date="2020" name="Nature">
        <title>Isolation of an archaeon at the prokaryote-eukaryote interface.</title>
        <authorList>
            <person name="Imachi H."/>
            <person name="Nobu M.K."/>
            <person name="Nakahara N."/>
            <person name="Morono Y."/>
            <person name="Ogawara M."/>
            <person name="Takaki Y."/>
            <person name="Takano Y."/>
            <person name="Uematsu K."/>
            <person name="Ikuta T."/>
            <person name="Ito M."/>
            <person name="Matsui Y."/>
            <person name="Miyazaki M."/>
            <person name="Murata K."/>
            <person name="Saito Y."/>
            <person name="Sakai S."/>
            <person name="Song C."/>
            <person name="Tasumi E."/>
            <person name="Yamanaka Y."/>
            <person name="Yamaguchi T."/>
            <person name="Kamagata Y."/>
            <person name="Tamaki H."/>
            <person name="Takai K."/>
        </authorList>
    </citation>
    <scope>NUCLEOTIDE SEQUENCE [LARGE SCALE GENOMIC DNA]</scope>
    <source>
        <strain evidence="1 2">MK-D1</strain>
    </source>
</reference>
<dbReference type="Gene3D" id="3.40.50.12580">
    <property type="match status" value="1"/>
</dbReference>
<gene>
    <name evidence="1" type="ORF">DSAG12_01851</name>
</gene>
<evidence type="ECO:0000313" key="2">
    <source>
        <dbReference type="Proteomes" id="UP000321408"/>
    </source>
</evidence>
<protein>
    <submittedName>
        <fullName evidence="1">Uncharacterized protein</fullName>
    </submittedName>
</protein>
<accession>A0A5B9DA88</accession>
<evidence type="ECO:0000313" key="1">
    <source>
        <dbReference type="EMBL" id="QEE16023.1"/>
    </source>
</evidence>
<dbReference type="GeneID" id="41329844"/>
<sequence length="476" mass="57183">MTIDLKEIKSQFDRIEKELNLFELNICGVKIWAHIRPYLFALILEKLNIIGNVSSGDIDQSLYGILKKIIRTIKNIFYKKEAMIGKKKKTEVLIFSFPRKKRIDNENWDIFTDFLLKDVNFQYQVIEQLYDDVKIPKIKDTLYLNYFYGLGFLLEKFIKVEFTKEDIMKLNKVNERINQDFNIKINFIKEVKKKIKFRYSYNKVLEKLIDFYQPKLIIYVFNNIQVLMLMNEMCKKKGIPTIEFQHGAINPIQLAYNFPKNVKPDVLPDYFFTFGKYWEEVLQLPFPKSNIKTVGFPYFEHEFNKYQNQNKQNKILFISSPTIGFELCKFAKEFVDITDKRIYIKLHPKEYKRWKKEYNINMNPKIIVIDNDEEFPLYKLFSEAKTIIGVNSTAIFESMMFNKPIFIIKLTEWEFFEEFINQGIMELINSPIELNERIENLNKSERSPINVDYYFKKYAIQNQKEEIRKILESINQ</sequence>